<protein>
    <recommendedName>
        <fullName evidence="12">C2H2-type domain-containing protein</fullName>
    </recommendedName>
</protein>
<dbReference type="FunFam" id="3.30.160.60:FF:001498">
    <property type="entry name" value="Zinc finger protein 404"/>
    <property type="match status" value="1"/>
</dbReference>
<evidence type="ECO:0000256" key="9">
    <source>
        <dbReference type="ARBA" id="ARBA00023242"/>
    </source>
</evidence>
<dbReference type="GO" id="GO:0003677">
    <property type="term" value="F:DNA binding"/>
    <property type="evidence" value="ECO:0007669"/>
    <property type="project" value="UniProtKB-KW"/>
</dbReference>
<reference evidence="13" key="1">
    <citation type="submission" date="2023-03" db="EMBL/GenBank/DDBJ databases">
        <title>Electrophorus voltai genome.</title>
        <authorList>
            <person name="Bian C."/>
        </authorList>
    </citation>
    <scope>NUCLEOTIDE SEQUENCE</scope>
    <source>
        <strain evidence="13">CB-2022</strain>
        <tissue evidence="13">Muscle</tissue>
    </source>
</reference>
<evidence type="ECO:0000256" key="1">
    <source>
        <dbReference type="ARBA" id="ARBA00004123"/>
    </source>
</evidence>
<dbReference type="FunFam" id="3.30.160.60:FF:001485">
    <property type="entry name" value="Krueppel-related zinc finger protein"/>
    <property type="match status" value="1"/>
</dbReference>
<gene>
    <name evidence="13" type="ORF">P4O66_016009</name>
</gene>
<dbReference type="Pfam" id="PF00096">
    <property type="entry name" value="zf-C2H2"/>
    <property type="match status" value="3"/>
</dbReference>
<feature type="domain" description="C2H2-type" evidence="12">
    <location>
        <begin position="412"/>
        <end position="439"/>
    </location>
</feature>
<evidence type="ECO:0000256" key="5">
    <source>
        <dbReference type="ARBA" id="ARBA00022833"/>
    </source>
</evidence>
<proteinExistence type="predicted"/>
<evidence type="ECO:0000256" key="3">
    <source>
        <dbReference type="ARBA" id="ARBA00022737"/>
    </source>
</evidence>
<comment type="subcellular location">
    <subcellularLocation>
        <location evidence="1">Nucleus</location>
    </subcellularLocation>
</comment>
<feature type="coiled-coil region" evidence="11">
    <location>
        <begin position="58"/>
        <end position="92"/>
    </location>
</feature>
<evidence type="ECO:0000256" key="4">
    <source>
        <dbReference type="ARBA" id="ARBA00022771"/>
    </source>
</evidence>
<evidence type="ECO:0000256" key="11">
    <source>
        <dbReference type="SAM" id="Coils"/>
    </source>
</evidence>
<keyword evidence="14" id="KW-1185">Reference proteome</keyword>
<dbReference type="GO" id="GO:0010468">
    <property type="term" value="P:regulation of gene expression"/>
    <property type="evidence" value="ECO:0007669"/>
    <property type="project" value="TreeGrafter"/>
</dbReference>
<name>A0AAD8YX94_9TELE</name>
<keyword evidence="7" id="KW-0238">DNA-binding</keyword>
<dbReference type="InterPro" id="IPR036236">
    <property type="entry name" value="Znf_C2H2_sf"/>
</dbReference>
<keyword evidence="9" id="KW-0539">Nucleus</keyword>
<sequence>MANHESSPNSALVAELSLSFQDELTASIQNALGVAVEIAVVEITKLVGQVLRDVRDQMHETLSDNKSLKSRLRAAETELRAVRALLVEAQRQTPAITVNTGCSGSEQMSGSADVDLNEEQRVDSLLDVEQKYDVSVSSETNSSVYQRESFCEIREDGSVCTQDLKPDLTEEESSAPELEEAKDIKEVHQAIQDNPSHFDRACVGVAMGPGMSAILVEGSLSHEAGRAVPEVAVKVEDGEHCGGPESSSLSEREEFGSDCLSLAQSRLLEDWRPDPLQLQSCQSDSYASSSSTALGKCGCSKHMHKCVRADASLFPGDIPDLDFLSSAAPSQQDAFPAPLSHRDVASISNHAPHQLYPTSSSGPSQHVCKLCGQSFHLQEDLRRHRSLLHPKQAGHQHKSPKRSLFPPGRSPYHCSQCGRDFNRMEHLKIHQRIHTGERPYACSVCSARFRHSWALTRHFRIHTGEKPYTCAQCGKTFRNCGGLRFHQRSHARGGVA</sequence>
<dbReference type="PANTHER" id="PTHR16515:SF58">
    <property type="entry name" value="ZINC FINGER PROTEIN 22"/>
    <property type="match status" value="1"/>
</dbReference>
<dbReference type="PANTHER" id="PTHR16515">
    <property type="entry name" value="PR DOMAIN ZINC FINGER PROTEIN"/>
    <property type="match status" value="1"/>
</dbReference>
<keyword evidence="5" id="KW-0862">Zinc</keyword>
<keyword evidence="8" id="KW-0804">Transcription</keyword>
<feature type="domain" description="C2H2-type" evidence="12">
    <location>
        <begin position="440"/>
        <end position="467"/>
    </location>
</feature>
<keyword evidence="4 10" id="KW-0863">Zinc-finger</keyword>
<dbReference type="GO" id="GO:0008270">
    <property type="term" value="F:zinc ion binding"/>
    <property type="evidence" value="ECO:0007669"/>
    <property type="project" value="UniProtKB-KW"/>
</dbReference>
<dbReference type="PROSITE" id="PS00028">
    <property type="entry name" value="ZINC_FINGER_C2H2_1"/>
    <property type="match status" value="4"/>
</dbReference>
<keyword evidence="6" id="KW-0805">Transcription regulation</keyword>
<dbReference type="GO" id="GO:0005634">
    <property type="term" value="C:nucleus"/>
    <property type="evidence" value="ECO:0007669"/>
    <property type="project" value="UniProtKB-SubCell"/>
</dbReference>
<dbReference type="SMART" id="SM00355">
    <property type="entry name" value="ZnF_C2H2"/>
    <property type="match status" value="4"/>
</dbReference>
<dbReference type="Gene3D" id="3.30.160.60">
    <property type="entry name" value="Classic Zinc Finger"/>
    <property type="match status" value="3"/>
</dbReference>
<evidence type="ECO:0000256" key="2">
    <source>
        <dbReference type="ARBA" id="ARBA00022723"/>
    </source>
</evidence>
<accession>A0AAD8YX94</accession>
<dbReference type="InterPro" id="IPR013087">
    <property type="entry name" value="Znf_C2H2_type"/>
</dbReference>
<dbReference type="SUPFAM" id="SSF57667">
    <property type="entry name" value="beta-beta-alpha zinc fingers"/>
    <property type="match status" value="2"/>
</dbReference>
<dbReference type="PROSITE" id="PS50157">
    <property type="entry name" value="ZINC_FINGER_C2H2_2"/>
    <property type="match status" value="4"/>
</dbReference>
<dbReference type="Proteomes" id="UP001239994">
    <property type="component" value="Unassembled WGS sequence"/>
</dbReference>
<dbReference type="AlphaFoldDB" id="A0AAD8YX94"/>
<dbReference type="EMBL" id="JAROKS010000023">
    <property type="protein sequence ID" value="KAK1787509.1"/>
    <property type="molecule type" value="Genomic_DNA"/>
</dbReference>
<keyword evidence="11" id="KW-0175">Coiled coil</keyword>
<feature type="domain" description="C2H2-type" evidence="12">
    <location>
        <begin position="468"/>
        <end position="491"/>
    </location>
</feature>
<dbReference type="FunFam" id="3.30.160.60:FF:000358">
    <property type="entry name" value="zinc finger protein 24"/>
    <property type="match status" value="1"/>
</dbReference>
<evidence type="ECO:0000313" key="13">
    <source>
        <dbReference type="EMBL" id="KAK1787509.1"/>
    </source>
</evidence>
<keyword evidence="2" id="KW-0479">Metal-binding</keyword>
<evidence type="ECO:0000256" key="10">
    <source>
        <dbReference type="PROSITE-ProRule" id="PRU00042"/>
    </source>
</evidence>
<evidence type="ECO:0000313" key="14">
    <source>
        <dbReference type="Proteomes" id="UP001239994"/>
    </source>
</evidence>
<dbReference type="InterPro" id="IPR050331">
    <property type="entry name" value="Zinc_finger"/>
</dbReference>
<feature type="domain" description="C2H2-type" evidence="12">
    <location>
        <begin position="366"/>
        <end position="394"/>
    </location>
</feature>
<evidence type="ECO:0000256" key="7">
    <source>
        <dbReference type="ARBA" id="ARBA00023125"/>
    </source>
</evidence>
<evidence type="ECO:0000256" key="6">
    <source>
        <dbReference type="ARBA" id="ARBA00023015"/>
    </source>
</evidence>
<evidence type="ECO:0000259" key="12">
    <source>
        <dbReference type="PROSITE" id="PS50157"/>
    </source>
</evidence>
<keyword evidence="3" id="KW-0677">Repeat</keyword>
<organism evidence="13 14">
    <name type="scientific">Electrophorus voltai</name>
    <dbReference type="NCBI Taxonomy" id="2609070"/>
    <lineage>
        <taxon>Eukaryota</taxon>
        <taxon>Metazoa</taxon>
        <taxon>Chordata</taxon>
        <taxon>Craniata</taxon>
        <taxon>Vertebrata</taxon>
        <taxon>Euteleostomi</taxon>
        <taxon>Actinopterygii</taxon>
        <taxon>Neopterygii</taxon>
        <taxon>Teleostei</taxon>
        <taxon>Ostariophysi</taxon>
        <taxon>Gymnotiformes</taxon>
        <taxon>Gymnotoidei</taxon>
        <taxon>Gymnotidae</taxon>
        <taxon>Electrophorus</taxon>
    </lineage>
</organism>
<comment type="caution">
    <text evidence="13">The sequence shown here is derived from an EMBL/GenBank/DDBJ whole genome shotgun (WGS) entry which is preliminary data.</text>
</comment>
<evidence type="ECO:0000256" key="8">
    <source>
        <dbReference type="ARBA" id="ARBA00023163"/>
    </source>
</evidence>